<reference evidence="2 3" key="1">
    <citation type="journal article" date="2012" name="Stand. Genomic Sci.">
        <title>Complete genome sequence of Liberibacter crescens BT-1.</title>
        <authorList>
            <person name="Leonard M.T."/>
            <person name="Fagen J.R."/>
            <person name="Davis-Richardson A.G."/>
            <person name="Davis M.J."/>
            <person name="Triplett E.W."/>
        </authorList>
    </citation>
    <scope>NUCLEOTIDE SEQUENCE [LARGE SCALE GENOMIC DNA]</scope>
    <source>
        <strain evidence="2 3">BT-1</strain>
    </source>
</reference>
<dbReference type="HOGENOM" id="CLU_086320_0_0_5"/>
<dbReference type="RefSeq" id="WP_015273451.1">
    <property type="nucleotide sequence ID" value="NC_019907.1"/>
</dbReference>
<evidence type="ECO:0000313" key="3">
    <source>
        <dbReference type="Proteomes" id="UP000010799"/>
    </source>
</evidence>
<proteinExistence type="predicted"/>
<dbReference type="InterPro" id="IPR018762">
    <property type="entry name" value="ChpT_C"/>
</dbReference>
<dbReference type="Pfam" id="PF10090">
    <property type="entry name" value="HPTransfase"/>
    <property type="match status" value="1"/>
</dbReference>
<dbReference type="InterPro" id="IPR036890">
    <property type="entry name" value="HATPase_C_sf"/>
</dbReference>
<accession>L0EXD7</accession>
<organism evidence="2 3">
    <name type="scientific">Liberibacter crescens (strain BT-1)</name>
    <dbReference type="NCBI Taxonomy" id="1215343"/>
    <lineage>
        <taxon>Bacteria</taxon>
        <taxon>Pseudomonadati</taxon>
        <taxon>Pseudomonadota</taxon>
        <taxon>Alphaproteobacteria</taxon>
        <taxon>Hyphomicrobiales</taxon>
        <taxon>Rhizobiaceae</taxon>
        <taxon>Liberibacter</taxon>
    </lineage>
</organism>
<dbReference type="KEGG" id="lcc:B488_10340"/>
<evidence type="ECO:0000259" key="1">
    <source>
        <dbReference type="Pfam" id="PF10090"/>
    </source>
</evidence>
<keyword evidence="3" id="KW-1185">Reference proteome</keyword>
<dbReference type="Proteomes" id="UP000010799">
    <property type="component" value="Chromosome"/>
</dbReference>
<gene>
    <name evidence="2" type="ordered locus">B488_10340</name>
</gene>
<dbReference type="EMBL" id="CP003789">
    <property type="protein sequence ID" value="AGA65026.1"/>
    <property type="molecule type" value="Genomic_DNA"/>
</dbReference>
<dbReference type="eggNOG" id="COG5385">
    <property type="taxonomic scope" value="Bacteria"/>
</dbReference>
<protein>
    <recommendedName>
        <fullName evidence="1">Histidine phosphotransferase ChpT C-terminal domain-containing protein</fullName>
    </recommendedName>
</protein>
<feature type="domain" description="Histidine phosphotransferase ChpT C-terminal" evidence="1">
    <location>
        <begin position="84"/>
        <end position="205"/>
    </location>
</feature>
<dbReference type="Gene3D" id="3.30.565.10">
    <property type="entry name" value="Histidine kinase-like ATPase, C-terminal domain"/>
    <property type="match status" value="1"/>
</dbReference>
<dbReference type="Gene3D" id="1.10.287.130">
    <property type="match status" value="1"/>
</dbReference>
<evidence type="ECO:0000313" key="2">
    <source>
        <dbReference type="EMBL" id="AGA65026.1"/>
    </source>
</evidence>
<name>L0EXD7_LIBCB</name>
<sequence length="214" mass="24210">MINTINFNLSASDLSSLLCSRICHDLISPVGAVNNGLELLDEGAVDDKEALDLIRISALHAIVRLKFLRLALGYFSKKSSLLDFDEIEKIIKDFIDIEKKVSITWERSEVELFKDNIKLLLNLFMVSYHTIPKGGDINISITNSNNKPRLSFMVKGDSMRVPKYFIQILSGAQDVIIDSYNVHFYYTVLLAHENGISLSYEVNDENIFFIASVK</sequence>
<dbReference type="STRING" id="1215343.B488_10340"/>
<dbReference type="AlphaFoldDB" id="L0EXD7"/>
<dbReference type="PATRIC" id="fig|1215343.11.peg.1062"/>